<dbReference type="Pfam" id="PF00535">
    <property type="entry name" value="Glycos_transf_2"/>
    <property type="match status" value="1"/>
</dbReference>
<accession>A0A1G6GG73</accession>
<reference evidence="3" key="1">
    <citation type="submission" date="2016-09" db="EMBL/GenBank/DDBJ databases">
        <authorList>
            <person name="Varghese N."/>
            <person name="Submissions S."/>
        </authorList>
    </citation>
    <scope>NUCLEOTIDE SEQUENCE [LARGE SCALE GENOMIC DNA]</scope>
    <source>
        <strain evidence="3">ANC 4422</strain>
    </source>
</reference>
<keyword evidence="3" id="KW-1185">Reference proteome</keyword>
<keyword evidence="2" id="KW-0808">Transferase</keyword>
<dbReference type="SUPFAM" id="SSF53448">
    <property type="entry name" value="Nucleotide-diphospho-sugar transferases"/>
    <property type="match status" value="1"/>
</dbReference>
<dbReference type="EMBL" id="FMYL01000001">
    <property type="protein sequence ID" value="SDB80889.1"/>
    <property type="molecule type" value="Genomic_DNA"/>
</dbReference>
<dbReference type="InterPro" id="IPR001173">
    <property type="entry name" value="Glyco_trans_2-like"/>
</dbReference>
<protein>
    <submittedName>
        <fullName evidence="2">Glycosyl transferase family 2</fullName>
    </submittedName>
</protein>
<dbReference type="GO" id="GO:0016740">
    <property type="term" value="F:transferase activity"/>
    <property type="evidence" value="ECO:0007669"/>
    <property type="project" value="UniProtKB-KW"/>
</dbReference>
<dbReference type="InterPro" id="IPR029044">
    <property type="entry name" value="Nucleotide-diphossugar_trans"/>
</dbReference>
<evidence type="ECO:0000259" key="1">
    <source>
        <dbReference type="Pfam" id="PF00535"/>
    </source>
</evidence>
<proteinExistence type="predicted"/>
<dbReference type="AlphaFoldDB" id="A0A1G6GG73"/>
<name>A0A1G6GG73_9GAMM</name>
<evidence type="ECO:0000313" key="3">
    <source>
        <dbReference type="Proteomes" id="UP000242501"/>
    </source>
</evidence>
<gene>
    <name evidence="2" type="ORF">SAMN05421733_10127</name>
</gene>
<sequence>MLCQLYRVSILDTSNITLCLTIGQRPQLLRQTLESLFKQAQFEHIIAINDFGDEETNAVFKALCPHGQLICLEQRLGHHAAVDYMYSHVKTEYIFHCEDDWHFNSLPNFENTFELLSKQPQASCVSLRHCNDFYFKEEEKQYIQYETILGTHVVRLDVLHKQWHGYTFNPHIANIQLWQSFNKNFAQFKKERHISRKLRAKNKYMLYLADGNCHHIGATQSVSNPPKERFFSKENLNTMLRQVFKYS</sequence>
<dbReference type="Gene3D" id="3.90.550.10">
    <property type="entry name" value="Spore Coat Polysaccharide Biosynthesis Protein SpsA, Chain A"/>
    <property type="match status" value="1"/>
</dbReference>
<feature type="domain" description="Glycosyltransferase 2-like" evidence="1">
    <location>
        <begin position="25"/>
        <end position="140"/>
    </location>
</feature>
<dbReference type="Proteomes" id="UP000242501">
    <property type="component" value="Unassembled WGS sequence"/>
</dbReference>
<evidence type="ECO:0000313" key="2">
    <source>
        <dbReference type="EMBL" id="SDB80889.1"/>
    </source>
</evidence>
<organism evidence="2 3">
    <name type="scientific">Acinetobacter boissieri</name>
    <dbReference type="NCBI Taxonomy" id="1219383"/>
    <lineage>
        <taxon>Bacteria</taxon>
        <taxon>Pseudomonadati</taxon>
        <taxon>Pseudomonadota</taxon>
        <taxon>Gammaproteobacteria</taxon>
        <taxon>Moraxellales</taxon>
        <taxon>Moraxellaceae</taxon>
        <taxon>Acinetobacter</taxon>
    </lineage>
</organism>
<dbReference type="STRING" id="1219383.SAMN05421733_10127"/>